<protein>
    <submittedName>
        <fullName evidence="8">DNA mismatch endonuclease (Patch repair protein)</fullName>
    </submittedName>
</protein>
<dbReference type="GO" id="GO:0016787">
    <property type="term" value="F:hydrolase activity"/>
    <property type="evidence" value="ECO:0007669"/>
    <property type="project" value="UniProtKB-KW"/>
</dbReference>
<gene>
    <name evidence="8" type="ORF">CLV46_2526</name>
</gene>
<dbReference type="CDD" id="cd00221">
    <property type="entry name" value="Vsr"/>
    <property type="match status" value="1"/>
</dbReference>
<accession>A0A2M9CM12</accession>
<evidence type="ECO:0000256" key="4">
    <source>
        <dbReference type="ARBA" id="ARBA00022801"/>
    </source>
</evidence>
<evidence type="ECO:0000256" key="1">
    <source>
        <dbReference type="ARBA" id="ARBA00022722"/>
    </source>
</evidence>
<keyword evidence="1" id="KW-0540">Nuclease</keyword>
<dbReference type="Pfam" id="PF03852">
    <property type="entry name" value="Vsr"/>
    <property type="match status" value="1"/>
</dbReference>
<evidence type="ECO:0000256" key="2">
    <source>
        <dbReference type="ARBA" id="ARBA00022759"/>
    </source>
</evidence>
<dbReference type="GO" id="GO:0006298">
    <property type="term" value="P:mismatch repair"/>
    <property type="evidence" value="ECO:0007669"/>
    <property type="project" value="InterPro"/>
</dbReference>
<keyword evidence="4" id="KW-0378">Hydrolase</keyword>
<dbReference type="InterPro" id="IPR011335">
    <property type="entry name" value="Restrct_endonuc-II-like"/>
</dbReference>
<keyword evidence="5" id="KW-0234">DNA repair</keyword>
<evidence type="ECO:0000313" key="8">
    <source>
        <dbReference type="EMBL" id="PJJ72947.1"/>
    </source>
</evidence>
<organism evidence="8 9">
    <name type="scientific">Diaminobutyricimonas aerilata</name>
    <dbReference type="NCBI Taxonomy" id="1162967"/>
    <lineage>
        <taxon>Bacteria</taxon>
        <taxon>Bacillati</taxon>
        <taxon>Actinomycetota</taxon>
        <taxon>Actinomycetes</taxon>
        <taxon>Micrococcales</taxon>
        <taxon>Microbacteriaceae</taxon>
        <taxon>Diaminobutyricimonas</taxon>
    </lineage>
</organism>
<comment type="similarity">
    <text evidence="6">Belongs to the Vsr family.</text>
</comment>
<reference evidence="8 9" key="1">
    <citation type="submission" date="2017-11" db="EMBL/GenBank/DDBJ databases">
        <title>Genomic Encyclopedia of Archaeal and Bacterial Type Strains, Phase II (KMG-II): From Individual Species to Whole Genera.</title>
        <authorList>
            <person name="Goeker M."/>
        </authorList>
    </citation>
    <scope>NUCLEOTIDE SEQUENCE [LARGE SCALE GENOMIC DNA]</scope>
    <source>
        <strain evidence="8 9">DSM 27393</strain>
    </source>
</reference>
<dbReference type="EMBL" id="PGFF01000001">
    <property type="protein sequence ID" value="PJJ72947.1"/>
    <property type="molecule type" value="Genomic_DNA"/>
</dbReference>
<name>A0A2M9CM12_9MICO</name>
<evidence type="ECO:0000256" key="6">
    <source>
        <dbReference type="ARBA" id="ARBA00029466"/>
    </source>
</evidence>
<dbReference type="SUPFAM" id="SSF52980">
    <property type="entry name" value="Restriction endonuclease-like"/>
    <property type="match status" value="1"/>
</dbReference>
<feature type="region of interest" description="Disordered" evidence="7">
    <location>
        <begin position="1"/>
        <end position="21"/>
    </location>
</feature>
<dbReference type="InterPro" id="IPR004603">
    <property type="entry name" value="DNA_mismatch_endonuc_vsr"/>
</dbReference>
<evidence type="ECO:0000256" key="3">
    <source>
        <dbReference type="ARBA" id="ARBA00022763"/>
    </source>
</evidence>
<keyword evidence="3" id="KW-0227">DNA damage</keyword>
<sequence>MGAPSWASSDGVARSMRSNRGRDTKPELAIRRLLHAAGYRYRVDTAPIPGMRRRADIVFTRRRIAVFIDGCFWHGCPQHYTAPKTNADFWARKVEANRARDSDTDRTLRAAGWTVLRVWEHESPAEMFAAVRSAMEDTTGSGTDRS</sequence>
<keyword evidence="2 8" id="KW-0255">Endonuclease</keyword>
<evidence type="ECO:0000313" key="9">
    <source>
        <dbReference type="Proteomes" id="UP000228758"/>
    </source>
</evidence>
<proteinExistence type="inferred from homology"/>
<dbReference type="NCBIfam" id="TIGR00632">
    <property type="entry name" value="vsr"/>
    <property type="match status" value="1"/>
</dbReference>
<dbReference type="Proteomes" id="UP000228758">
    <property type="component" value="Unassembled WGS sequence"/>
</dbReference>
<dbReference type="Gene3D" id="3.40.960.10">
    <property type="entry name" value="VSR Endonuclease"/>
    <property type="match status" value="1"/>
</dbReference>
<evidence type="ECO:0000256" key="5">
    <source>
        <dbReference type="ARBA" id="ARBA00023204"/>
    </source>
</evidence>
<evidence type="ECO:0000256" key="7">
    <source>
        <dbReference type="SAM" id="MobiDB-lite"/>
    </source>
</evidence>
<comment type="caution">
    <text evidence="8">The sequence shown here is derived from an EMBL/GenBank/DDBJ whole genome shotgun (WGS) entry which is preliminary data.</text>
</comment>
<dbReference type="AlphaFoldDB" id="A0A2M9CM12"/>
<keyword evidence="9" id="KW-1185">Reference proteome</keyword>
<dbReference type="GO" id="GO:0004519">
    <property type="term" value="F:endonuclease activity"/>
    <property type="evidence" value="ECO:0007669"/>
    <property type="project" value="UniProtKB-KW"/>
</dbReference>